<dbReference type="PANTHER" id="PTHR32432">
    <property type="entry name" value="CELL DIVISION PROTEIN FTSA-RELATED"/>
    <property type="match status" value="1"/>
</dbReference>
<evidence type="ECO:0000259" key="1">
    <source>
        <dbReference type="SMART" id="SM00842"/>
    </source>
</evidence>
<dbReference type="OrthoDB" id="9768127at2"/>
<dbReference type="InterPro" id="IPR043129">
    <property type="entry name" value="ATPase_NBD"/>
</dbReference>
<dbReference type="Gene3D" id="3.30.420.40">
    <property type="match status" value="2"/>
</dbReference>
<evidence type="ECO:0000313" key="3">
    <source>
        <dbReference type="Proteomes" id="UP000430670"/>
    </source>
</evidence>
<feature type="domain" description="SHS2" evidence="1">
    <location>
        <begin position="26"/>
        <end position="223"/>
    </location>
</feature>
<dbReference type="SMART" id="SM00842">
    <property type="entry name" value="FtsA"/>
    <property type="match status" value="1"/>
</dbReference>
<protein>
    <recommendedName>
        <fullName evidence="1">SHS2 domain-containing protein</fullName>
    </recommendedName>
</protein>
<sequence length="749" mass="80848">MPPGRKRTSGIFAYQEDCIMSNNDYIFALDIGTRSVVGIIAQEKEEGLEILHTAMEEHRHRAMLDGQIHDVVQVSNVVRRIKQKLESRFNQPLKEVAVAAAGRALKIARGRVSRQSPSLQEYSSEDVFALELAAVQNAQKALKIDGGDAVKDYHCVGYSVVNYYLEGQTIGNLVGQRGLNAEIEVIGTFLPRVVVDSLFSVLQRVDLEMKSLTLEPIAAINVVIPPNMRQLNLALVDVGAGTSDIAMTSGGTVTAYAMVPIAGDEMTEQICQKYLLEFGEGERAKRALHAVLTGHDKTGNVSTINETIQICDVLGFEQELDVQDMLTSLGPTVEHLACQIADKIIDLNGKTPQAVILVGGGSLTPLLPAKLAEALGLPCERVGVRGRESLRDLSGNLEDMKGPEFVTPVGIAFTSVKHQTLGFYEVTVNEEPVRLFNMQLGTIGDALVAAGVSLRQIHGLPGLAMTVEVNGQVKILRGTLGEPAKITVNGNEGRLDSPVNPGDEIRFEGSKRGADGSGCIGDVVPELTALDVEINGQPVHMDPQITMNSKVAALDTPLQDGARIRFQPVDTIAHLLDAIGNLEALKEEHSVRYVLNGVEKMVPVSTPEVLLNDSHVKLTEPVKSGDRISVRSSRITGLVLKDIVDLPKWEGKPLQVLVNDKTWTFPGQSAAVYLNGQPATGNEMLNDGDNIVVKAGRSADLILSELLLHIGFDPAPPAGKTKLDIYVNGFLGDFATPIADQARVELSWR</sequence>
<dbReference type="InterPro" id="IPR050696">
    <property type="entry name" value="FtsA/MreB"/>
</dbReference>
<dbReference type="SUPFAM" id="SSF53067">
    <property type="entry name" value="Actin-like ATPase domain"/>
    <property type="match status" value="2"/>
</dbReference>
<dbReference type="EMBL" id="WNKU01000047">
    <property type="protein sequence ID" value="MTV50944.1"/>
    <property type="molecule type" value="Genomic_DNA"/>
</dbReference>
<dbReference type="InterPro" id="IPR056546">
    <property type="entry name" value="MreB_MamK-like"/>
</dbReference>
<name>A0A6I3SPH4_HELMO</name>
<comment type="caution">
    <text evidence="2">The sequence shown here is derived from an EMBL/GenBank/DDBJ whole genome shotgun (WGS) entry which is preliminary data.</text>
</comment>
<organism evidence="2 3">
    <name type="scientific">Heliobacterium mobile</name>
    <name type="common">Heliobacillus mobilis</name>
    <dbReference type="NCBI Taxonomy" id="28064"/>
    <lineage>
        <taxon>Bacteria</taxon>
        <taxon>Bacillati</taxon>
        <taxon>Bacillota</taxon>
        <taxon>Clostridia</taxon>
        <taxon>Eubacteriales</taxon>
        <taxon>Heliobacteriaceae</taxon>
        <taxon>Heliobacterium</taxon>
    </lineage>
</organism>
<dbReference type="GO" id="GO:0051301">
    <property type="term" value="P:cell division"/>
    <property type="evidence" value="ECO:0007669"/>
    <property type="project" value="InterPro"/>
</dbReference>
<dbReference type="AlphaFoldDB" id="A0A6I3SPH4"/>
<evidence type="ECO:0000313" key="2">
    <source>
        <dbReference type="EMBL" id="MTV50944.1"/>
    </source>
</evidence>
<dbReference type="PANTHER" id="PTHR32432:SF3">
    <property type="entry name" value="ETHANOLAMINE UTILIZATION PROTEIN EUTJ"/>
    <property type="match status" value="1"/>
</dbReference>
<keyword evidence="3" id="KW-1185">Reference proteome</keyword>
<dbReference type="Pfam" id="PF06723">
    <property type="entry name" value="MreB_Mbl"/>
    <property type="match status" value="1"/>
</dbReference>
<accession>A0A6I3SPH4</accession>
<gene>
    <name evidence="2" type="ORF">GJ688_18675</name>
</gene>
<dbReference type="CDD" id="cd24004">
    <property type="entry name" value="ASKHA_NBD_PilM-like"/>
    <property type="match status" value="1"/>
</dbReference>
<reference evidence="2 3" key="1">
    <citation type="submission" date="2019-11" db="EMBL/GenBank/DDBJ databases">
        <title>Whole-genome sequence of a the green, strictly anaerobic photosynthetic bacterium Heliobacillus mobilis DSM 6151.</title>
        <authorList>
            <person name="Kyndt J.A."/>
            <person name="Meyer T.E."/>
        </authorList>
    </citation>
    <scope>NUCLEOTIDE SEQUENCE [LARGE SCALE GENOMIC DNA]</scope>
    <source>
        <strain evidence="2 3">DSM 6151</strain>
    </source>
</reference>
<proteinExistence type="predicted"/>
<dbReference type="Proteomes" id="UP000430670">
    <property type="component" value="Unassembled WGS sequence"/>
</dbReference>
<dbReference type="InterPro" id="IPR003494">
    <property type="entry name" value="SHS2_FtsA"/>
</dbReference>